<dbReference type="Proteomes" id="UP000000600">
    <property type="component" value="Unassembled WGS sequence"/>
</dbReference>
<evidence type="ECO:0008006" key="3">
    <source>
        <dbReference type="Google" id="ProtNLM"/>
    </source>
</evidence>
<dbReference type="KEGG" id="ptm:GSPATT00000229001"/>
<evidence type="ECO:0000313" key="2">
    <source>
        <dbReference type="Proteomes" id="UP000000600"/>
    </source>
</evidence>
<gene>
    <name evidence="1" type="ORF">GSPATT00000229001</name>
</gene>
<accession>A0BB77</accession>
<dbReference type="HOGENOM" id="CLU_2502756_0_0_1"/>
<name>A0BB77_PARTE</name>
<dbReference type="AlphaFoldDB" id="A0BB77"/>
<organism evidence="1 2">
    <name type="scientific">Paramecium tetraurelia</name>
    <dbReference type="NCBI Taxonomy" id="5888"/>
    <lineage>
        <taxon>Eukaryota</taxon>
        <taxon>Sar</taxon>
        <taxon>Alveolata</taxon>
        <taxon>Ciliophora</taxon>
        <taxon>Intramacronucleata</taxon>
        <taxon>Oligohymenophorea</taxon>
        <taxon>Peniculida</taxon>
        <taxon>Parameciidae</taxon>
        <taxon>Paramecium</taxon>
    </lineage>
</organism>
<dbReference type="InParanoid" id="A0BB77"/>
<keyword evidence="2" id="KW-1185">Reference proteome</keyword>
<dbReference type="RefSeq" id="XP_001423192.1">
    <property type="nucleotide sequence ID" value="XM_001423155.1"/>
</dbReference>
<dbReference type="GeneID" id="5008976"/>
<protein>
    <recommendedName>
        <fullName evidence="3">Syntaxin N-terminal domain-containing protein</fullName>
    </recommendedName>
</protein>
<proteinExistence type="predicted"/>
<reference evidence="1 2" key="1">
    <citation type="journal article" date="2006" name="Nature">
        <title>Global trends of whole-genome duplications revealed by the ciliate Paramecium tetraurelia.</title>
        <authorList>
            <consortium name="Genoscope"/>
            <person name="Aury J.-M."/>
            <person name="Jaillon O."/>
            <person name="Duret L."/>
            <person name="Noel B."/>
            <person name="Jubin C."/>
            <person name="Porcel B.M."/>
            <person name="Segurens B."/>
            <person name="Daubin V."/>
            <person name="Anthouard V."/>
            <person name="Aiach N."/>
            <person name="Arnaiz O."/>
            <person name="Billaut A."/>
            <person name="Beisson J."/>
            <person name="Blanc I."/>
            <person name="Bouhouche K."/>
            <person name="Camara F."/>
            <person name="Duharcourt S."/>
            <person name="Guigo R."/>
            <person name="Gogendeau D."/>
            <person name="Katinka M."/>
            <person name="Keller A.-M."/>
            <person name="Kissmehl R."/>
            <person name="Klotz C."/>
            <person name="Koll F."/>
            <person name="Le Moue A."/>
            <person name="Lepere C."/>
            <person name="Malinsky S."/>
            <person name="Nowacki M."/>
            <person name="Nowak J.K."/>
            <person name="Plattner H."/>
            <person name="Poulain J."/>
            <person name="Ruiz F."/>
            <person name="Serrano V."/>
            <person name="Zagulski M."/>
            <person name="Dessen P."/>
            <person name="Betermier M."/>
            <person name="Weissenbach J."/>
            <person name="Scarpelli C."/>
            <person name="Schachter V."/>
            <person name="Sperling L."/>
            <person name="Meyer E."/>
            <person name="Cohen J."/>
            <person name="Wincker P."/>
        </authorList>
    </citation>
    <scope>NUCLEOTIDE SEQUENCE [LARGE SCALE GENOMIC DNA]</scope>
    <source>
        <strain evidence="1 2">Stock d4-2</strain>
    </source>
</reference>
<evidence type="ECO:0000313" key="1">
    <source>
        <dbReference type="EMBL" id="CAK55794.1"/>
    </source>
</evidence>
<dbReference type="EMBL" id="CT867985">
    <property type="protein sequence ID" value="CAK55794.1"/>
    <property type="molecule type" value="Genomic_DNA"/>
</dbReference>
<sequence>MSNYTALSGGSTFEDIIEEIRKMDAKIAQQMNQRSQKFNQKESVHLIDKQLGEQIKKINGLINEGRTQLNKKKNLQVLLMLIEFLK</sequence>